<reference evidence="1 2" key="1">
    <citation type="submission" date="2019-03" db="EMBL/GenBank/DDBJ databases">
        <title>First draft genome of Liparis tanakae, snailfish: a comprehensive survey of snailfish specific genes.</title>
        <authorList>
            <person name="Kim W."/>
            <person name="Song I."/>
            <person name="Jeong J.-H."/>
            <person name="Kim D."/>
            <person name="Kim S."/>
            <person name="Ryu S."/>
            <person name="Song J.Y."/>
            <person name="Lee S.K."/>
        </authorList>
    </citation>
    <scope>NUCLEOTIDE SEQUENCE [LARGE SCALE GENOMIC DNA]</scope>
    <source>
        <tissue evidence="1">Muscle</tissue>
    </source>
</reference>
<evidence type="ECO:0000313" key="1">
    <source>
        <dbReference type="EMBL" id="TNN74413.1"/>
    </source>
</evidence>
<accession>A0A4Z2IBD6</accession>
<dbReference type="EMBL" id="SRLO01000114">
    <property type="protein sequence ID" value="TNN74413.1"/>
    <property type="molecule type" value="Genomic_DNA"/>
</dbReference>
<protein>
    <submittedName>
        <fullName evidence="1">Uncharacterized protein</fullName>
    </submittedName>
</protein>
<gene>
    <name evidence="1" type="ORF">EYF80_015372</name>
</gene>
<keyword evidence="2" id="KW-1185">Reference proteome</keyword>
<evidence type="ECO:0000313" key="2">
    <source>
        <dbReference type="Proteomes" id="UP000314294"/>
    </source>
</evidence>
<name>A0A4Z2IBD6_9TELE</name>
<dbReference type="AlphaFoldDB" id="A0A4Z2IBD6"/>
<sequence length="71" mass="8008">MERPGVPPVSSSLCRSPTASRRAVTLFHGGERQLHKCILVRFYSGLMSTAVFYRGHMEDLTNKMLKSKVQL</sequence>
<proteinExistence type="predicted"/>
<comment type="caution">
    <text evidence="1">The sequence shown here is derived from an EMBL/GenBank/DDBJ whole genome shotgun (WGS) entry which is preliminary data.</text>
</comment>
<dbReference type="Proteomes" id="UP000314294">
    <property type="component" value="Unassembled WGS sequence"/>
</dbReference>
<organism evidence="1 2">
    <name type="scientific">Liparis tanakae</name>
    <name type="common">Tanaka's snailfish</name>
    <dbReference type="NCBI Taxonomy" id="230148"/>
    <lineage>
        <taxon>Eukaryota</taxon>
        <taxon>Metazoa</taxon>
        <taxon>Chordata</taxon>
        <taxon>Craniata</taxon>
        <taxon>Vertebrata</taxon>
        <taxon>Euteleostomi</taxon>
        <taxon>Actinopterygii</taxon>
        <taxon>Neopterygii</taxon>
        <taxon>Teleostei</taxon>
        <taxon>Neoteleostei</taxon>
        <taxon>Acanthomorphata</taxon>
        <taxon>Eupercaria</taxon>
        <taxon>Perciformes</taxon>
        <taxon>Cottioidei</taxon>
        <taxon>Cottales</taxon>
        <taxon>Liparidae</taxon>
        <taxon>Liparis</taxon>
    </lineage>
</organism>